<proteinExistence type="inferred from homology"/>
<keyword evidence="6" id="KW-0449">Lipoprotein</keyword>
<dbReference type="Pfam" id="PF03180">
    <property type="entry name" value="Lipoprotein_9"/>
    <property type="match status" value="1"/>
</dbReference>
<name>A0A1R0XD22_9BACL</name>
<dbReference type="AlphaFoldDB" id="A0A1R0XD22"/>
<keyword evidence="4" id="KW-0472">Membrane</keyword>
<accession>A0A1R0XD22</accession>
<evidence type="ECO:0008006" key="10">
    <source>
        <dbReference type="Google" id="ProtNLM"/>
    </source>
</evidence>
<keyword evidence="3 7" id="KW-0732">Signal</keyword>
<comment type="similarity">
    <text evidence="2">Belongs to the NlpA lipoprotein family.</text>
</comment>
<dbReference type="EMBL" id="MKQP01000015">
    <property type="protein sequence ID" value="OMD32963.1"/>
    <property type="molecule type" value="Genomic_DNA"/>
</dbReference>
<dbReference type="PANTHER" id="PTHR30429:SF0">
    <property type="entry name" value="METHIONINE-BINDING LIPOPROTEIN METQ"/>
    <property type="match status" value="1"/>
</dbReference>
<evidence type="ECO:0000313" key="8">
    <source>
        <dbReference type="EMBL" id="OMD32963.1"/>
    </source>
</evidence>
<evidence type="ECO:0000256" key="6">
    <source>
        <dbReference type="ARBA" id="ARBA00023288"/>
    </source>
</evidence>
<keyword evidence="5" id="KW-0564">Palmitate</keyword>
<dbReference type="PROSITE" id="PS51257">
    <property type="entry name" value="PROKAR_LIPOPROTEIN"/>
    <property type="match status" value="1"/>
</dbReference>
<protein>
    <recommendedName>
        <fullName evidence="10">Metal ABC transporter substrate-binding protein</fullName>
    </recommendedName>
</protein>
<dbReference type="Proteomes" id="UP000187465">
    <property type="component" value="Unassembled WGS sequence"/>
</dbReference>
<evidence type="ECO:0000256" key="7">
    <source>
        <dbReference type="SAM" id="SignalP"/>
    </source>
</evidence>
<dbReference type="SUPFAM" id="SSF53850">
    <property type="entry name" value="Periplasmic binding protein-like II"/>
    <property type="match status" value="1"/>
</dbReference>
<organism evidence="8 9">
    <name type="scientific">Paenibacillus odorifer</name>
    <dbReference type="NCBI Taxonomy" id="189426"/>
    <lineage>
        <taxon>Bacteria</taxon>
        <taxon>Bacillati</taxon>
        <taxon>Bacillota</taxon>
        <taxon>Bacilli</taxon>
        <taxon>Bacillales</taxon>
        <taxon>Paenibacillaceae</taxon>
        <taxon>Paenibacillus</taxon>
    </lineage>
</organism>
<dbReference type="GeneID" id="31570011"/>
<dbReference type="GO" id="GO:0016020">
    <property type="term" value="C:membrane"/>
    <property type="evidence" value="ECO:0007669"/>
    <property type="project" value="UniProtKB-SubCell"/>
</dbReference>
<dbReference type="KEGG" id="pod:PODO_07145"/>
<evidence type="ECO:0000256" key="4">
    <source>
        <dbReference type="ARBA" id="ARBA00023136"/>
    </source>
</evidence>
<gene>
    <name evidence="8" type="ORF">BJP51_13445</name>
</gene>
<evidence type="ECO:0000313" key="9">
    <source>
        <dbReference type="Proteomes" id="UP000187465"/>
    </source>
</evidence>
<evidence type="ECO:0000256" key="1">
    <source>
        <dbReference type="ARBA" id="ARBA00004635"/>
    </source>
</evidence>
<dbReference type="Gene3D" id="3.40.190.10">
    <property type="entry name" value="Periplasmic binding protein-like II"/>
    <property type="match status" value="2"/>
</dbReference>
<reference evidence="8 9" key="1">
    <citation type="submission" date="2016-10" db="EMBL/GenBank/DDBJ databases">
        <title>Paenibacillus species isolates.</title>
        <authorList>
            <person name="Beno S.M."/>
        </authorList>
    </citation>
    <scope>NUCLEOTIDE SEQUENCE [LARGE SCALE GENOMIC DNA]</scope>
    <source>
        <strain evidence="8 9">FSL H7-0604</strain>
    </source>
</reference>
<dbReference type="InterPro" id="IPR004872">
    <property type="entry name" value="Lipoprotein_NlpA"/>
</dbReference>
<evidence type="ECO:0000256" key="3">
    <source>
        <dbReference type="ARBA" id="ARBA00022729"/>
    </source>
</evidence>
<dbReference type="PANTHER" id="PTHR30429">
    <property type="entry name" value="D-METHIONINE-BINDING LIPOPROTEIN METQ"/>
    <property type="match status" value="1"/>
</dbReference>
<sequence>MKKQATAKLILIMTTVIVLLVGCSQSSSSSSDAQSDAKSQKIVIGVIAREQPDIDYVAEKLKPEGYQIETQVFNDNIALNNATADGSIDANYFQNEKYMNSFNESNGTELVAYGPNIYTTPVLFVSKKYKTVDELPQGAKIGIANDSANRARELQLLADNGLIQLREGIDLPTVLDVVENSKKLEFVEIDPRSRVGAFADLDAMTAPAITVAQMNDPQVTIDTALLQETPEVYKQYGGILLAIKKGTEEKNKEWLDAIVSVMTSKEYSQWLLDTYKGVKKPYNE</sequence>
<comment type="caution">
    <text evidence="8">The sequence shown here is derived from an EMBL/GenBank/DDBJ whole genome shotgun (WGS) entry which is preliminary data.</text>
</comment>
<evidence type="ECO:0000256" key="2">
    <source>
        <dbReference type="ARBA" id="ARBA00008973"/>
    </source>
</evidence>
<feature type="chain" id="PRO_5010170601" description="Metal ABC transporter substrate-binding protein" evidence="7">
    <location>
        <begin position="34"/>
        <end position="284"/>
    </location>
</feature>
<evidence type="ECO:0000256" key="5">
    <source>
        <dbReference type="ARBA" id="ARBA00023139"/>
    </source>
</evidence>
<comment type="subcellular location">
    <subcellularLocation>
        <location evidence="1">Membrane</location>
        <topology evidence="1">Lipid-anchor</topology>
    </subcellularLocation>
</comment>
<feature type="signal peptide" evidence="7">
    <location>
        <begin position="1"/>
        <end position="33"/>
    </location>
</feature>
<dbReference type="RefSeq" id="WP_036675837.1">
    <property type="nucleotide sequence ID" value="NZ_CP009428.1"/>
</dbReference>